<dbReference type="OrthoDB" id="10029846at2759"/>
<name>A0A813NYC7_9BILA</name>
<evidence type="ECO:0000313" key="3">
    <source>
        <dbReference type="Proteomes" id="UP000663879"/>
    </source>
</evidence>
<dbReference type="PANTHER" id="PTHR47160">
    <property type="entry name" value="PUTATIVE-RELATED"/>
    <property type="match status" value="1"/>
</dbReference>
<accession>A0A813NYC7</accession>
<organism evidence="2 3">
    <name type="scientific">Brachionus calyciflorus</name>
    <dbReference type="NCBI Taxonomy" id="104777"/>
    <lineage>
        <taxon>Eukaryota</taxon>
        <taxon>Metazoa</taxon>
        <taxon>Spiralia</taxon>
        <taxon>Gnathifera</taxon>
        <taxon>Rotifera</taxon>
        <taxon>Eurotatoria</taxon>
        <taxon>Monogononta</taxon>
        <taxon>Pseudotrocha</taxon>
        <taxon>Ploima</taxon>
        <taxon>Brachionidae</taxon>
        <taxon>Brachionus</taxon>
    </lineage>
</organism>
<evidence type="ECO:0000259" key="1">
    <source>
        <dbReference type="Pfam" id="PF10551"/>
    </source>
</evidence>
<gene>
    <name evidence="2" type="ORF">OXX778_LOCUS3376</name>
</gene>
<dbReference type="AlphaFoldDB" id="A0A813NYC7"/>
<reference evidence="2" key="1">
    <citation type="submission" date="2021-02" db="EMBL/GenBank/DDBJ databases">
        <authorList>
            <person name="Nowell W R."/>
        </authorList>
    </citation>
    <scope>NUCLEOTIDE SEQUENCE</scope>
    <source>
        <strain evidence="2">Ploen Becks lab</strain>
    </source>
</reference>
<dbReference type="EMBL" id="CAJNOC010000296">
    <property type="protein sequence ID" value="CAF0740712.1"/>
    <property type="molecule type" value="Genomic_DNA"/>
</dbReference>
<dbReference type="Proteomes" id="UP000663879">
    <property type="component" value="Unassembled WGS sequence"/>
</dbReference>
<dbReference type="PANTHER" id="PTHR47160:SF5">
    <property type="entry name" value="MULE TRANSPOSASE DOMAIN-CONTAINING PROTEIN"/>
    <property type="match status" value="1"/>
</dbReference>
<dbReference type="Gene3D" id="2.20.25.240">
    <property type="match status" value="1"/>
</dbReference>
<dbReference type="InterPro" id="IPR018289">
    <property type="entry name" value="MULE_transposase_dom"/>
</dbReference>
<feature type="domain" description="MULE transposase" evidence="1">
    <location>
        <begin position="269"/>
        <end position="358"/>
    </location>
</feature>
<protein>
    <recommendedName>
        <fullName evidence="1">MULE transposase domain-containing protein</fullName>
    </recommendedName>
</protein>
<comment type="caution">
    <text evidence="2">The sequence shown here is derived from an EMBL/GenBank/DDBJ whole genome shotgun (WGS) entry which is preliminary data.</text>
</comment>
<evidence type="ECO:0000313" key="2">
    <source>
        <dbReference type="EMBL" id="CAF0740712.1"/>
    </source>
</evidence>
<sequence length="543" mass="63025">MSQNSPLVSKLRSNKNYKVSSLIEPKKKRKQYHVVQDDLSSVVNNICSSICSSSNSVPNVSHEEEEFLSKIELNQEDLVIEKISDNNQIVSIVDVMNQLVLDDDLKENSWRLFKTQKNGYKLYSIGYTYTVDKPTLALVPEASKIYWKCEDRTCPGRAMSNELAISTSEPPRTIIRKIILESSTECISSMCKKTAMRQIIQRERNKTCFSGFNAKCLSKLDIPPELRFTYRDKSNFYMFDTGAVDRNRVIIFSTQNNIKLLSSHKEWYSDGTFDISPTLFAQVYSIHININNTDLPMLYSLLPNKKESTYKKLFQIIKNDLKVSVPDSINCDFEMAAINAAKKVFGCNIHGCYFHLSQSLYRRVQKKDLIKKWNTDPALRKSFRRLQALAFIPPSDVEKALSLIKQDSPSYFLKILNYFENNYIGRIKDGNRCKPRYLIEVWNLYERIKLDLPRTNNSVESWHSRLKPDVRQNLSVAKVVELFRLEQDYMEADLIKLFKGETISKRKKWVAERNENIKNLTNEYKSELLEFILDGFASILDSH</sequence>
<proteinExistence type="predicted"/>
<dbReference type="Pfam" id="PF10551">
    <property type="entry name" value="MULE"/>
    <property type="match status" value="1"/>
</dbReference>
<keyword evidence="3" id="KW-1185">Reference proteome</keyword>